<dbReference type="SUPFAM" id="SSF48403">
    <property type="entry name" value="Ankyrin repeat"/>
    <property type="match status" value="1"/>
</dbReference>
<feature type="repeat" description="ANK" evidence="1">
    <location>
        <begin position="192"/>
        <end position="224"/>
    </location>
</feature>
<name>A0ABX0N2M3_9BURK</name>
<dbReference type="SMART" id="SM00248">
    <property type="entry name" value="ANK"/>
    <property type="match status" value="4"/>
</dbReference>
<dbReference type="PROSITE" id="PS50088">
    <property type="entry name" value="ANK_REPEAT"/>
    <property type="match status" value="3"/>
</dbReference>
<comment type="caution">
    <text evidence="4">The sequence shown here is derived from an EMBL/GenBank/DDBJ whole genome shotgun (WGS) entry which is preliminary data.</text>
</comment>
<dbReference type="PROSITE" id="PS50297">
    <property type="entry name" value="ANK_REP_REGION"/>
    <property type="match status" value="2"/>
</dbReference>
<dbReference type="PANTHER" id="PTHR24183">
    <property type="entry name" value="FIBRONECTIN TYPE 3 AND ANKYRIN REPEAT DOMAINS PROTEIN 1"/>
    <property type="match status" value="1"/>
</dbReference>
<protein>
    <recommendedName>
        <fullName evidence="6">Ankyrin repeat domain-containing protein</fullName>
    </recommendedName>
</protein>
<organism evidence="4 5">
    <name type="scientific">Massilia frigida</name>
    <dbReference type="NCBI Taxonomy" id="2609281"/>
    <lineage>
        <taxon>Bacteria</taxon>
        <taxon>Pseudomonadati</taxon>
        <taxon>Pseudomonadota</taxon>
        <taxon>Betaproteobacteria</taxon>
        <taxon>Burkholderiales</taxon>
        <taxon>Oxalobacteraceae</taxon>
        <taxon>Telluria group</taxon>
        <taxon>Massilia</taxon>
    </lineage>
</organism>
<evidence type="ECO:0000256" key="3">
    <source>
        <dbReference type="SAM" id="SignalP"/>
    </source>
</evidence>
<feature type="repeat" description="ANK" evidence="1">
    <location>
        <begin position="85"/>
        <end position="117"/>
    </location>
</feature>
<keyword evidence="1" id="KW-0040">ANK repeat</keyword>
<dbReference type="Pfam" id="PF00023">
    <property type="entry name" value="Ank"/>
    <property type="match status" value="1"/>
</dbReference>
<keyword evidence="5" id="KW-1185">Reference proteome</keyword>
<evidence type="ECO:0000313" key="5">
    <source>
        <dbReference type="Proteomes" id="UP000621455"/>
    </source>
</evidence>
<dbReference type="Proteomes" id="UP000621455">
    <property type="component" value="Unassembled WGS sequence"/>
</dbReference>
<feature type="signal peptide" evidence="3">
    <location>
        <begin position="1"/>
        <end position="22"/>
    </location>
</feature>
<evidence type="ECO:0008006" key="6">
    <source>
        <dbReference type="Google" id="ProtNLM"/>
    </source>
</evidence>
<feature type="repeat" description="ANK" evidence="1">
    <location>
        <begin position="119"/>
        <end position="151"/>
    </location>
</feature>
<dbReference type="Gene3D" id="1.25.40.20">
    <property type="entry name" value="Ankyrin repeat-containing domain"/>
    <property type="match status" value="2"/>
</dbReference>
<sequence>MNKALRAAVLAACVPGLPLAWAAPLPNQPSALQRCPASADSADKRQAADRPPARAPRIFGALGKERHAALKKILDAGDNPNSCHGGITPLIAAAASGDVDALHMLHQAGAVLDAPRGAQGGSALHAALASSRWPAASALLERGADARQRDDHGNTGLHLLANSVHTADTRAQTALADMMLKGGAAIDLAGPQANTPLMLAIEAGNHDLTAFLVDQGADPALRNARGENALAIARRRALPGIVAMLERCIGQRPPHCADNAAPPRYSTK</sequence>
<accession>A0ABX0N2M3</accession>
<evidence type="ECO:0000256" key="1">
    <source>
        <dbReference type="PROSITE-ProRule" id="PRU00023"/>
    </source>
</evidence>
<dbReference type="RefSeq" id="WP_167086506.1">
    <property type="nucleotide sequence ID" value="NZ_WHJG01000007.1"/>
</dbReference>
<evidence type="ECO:0000313" key="4">
    <source>
        <dbReference type="EMBL" id="NHZ79562.1"/>
    </source>
</evidence>
<dbReference type="InterPro" id="IPR036770">
    <property type="entry name" value="Ankyrin_rpt-contain_sf"/>
</dbReference>
<dbReference type="PANTHER" id="PTHR24183:SF1">
    <property type="entry name" value="FIBRONECTIN TYPE 3 AND ANKYRIN REPEAT DOMAINS PROTEIN 1"/>
    <property type="match status" value="1"/>
</dbReference>
<dbReference type="InterPro" id="IPR002110">
    <property type="entry name" value="Ankyrin_rpt"/>
</dbReference>
<reference evidence="4 5" key="1">
    <citation type="submission" date="2019-10" db="EMBL/GenBank/DDBJ databases">
        <title>Taxonomy of Antarctic Massilia spp.: description of Massilia rubra sp. nov., Massilia aquatica sp. nov., Massilia mucilaginosa sp. nov., Massilia frigida sp. nov. isolated from streams, lakes and regoliths.</title>
        <authorList>
            <person name="Holochova P."/>
            <person name="Sedlacek I."/>
            <person name="Kralova S."/>
            <person name="Maslanova I."/>
            <person name="Busse H.-J."/>
            <person name="Stankova E."/>
            <person name="Vrbovska V."/>
            <person name="Kovarovic V."/>
            <person name="Bartak M."/>
            <person name="Svec P."/>
            <person name="Pantucek R."/>
        </authorList>
    </citation>
    <scope>NUCLEOTIDE SEQUENCE [LARGE SCALE GENOMIC DNA]</scope>
    <source>
        <strain evidence="4 5">CCM 8695</strain>
    </source>
</reference>
<feature type="chain" id="PRO_5046049817" description="Ankyrin repeat domain-containing protein" evidence="3">
    <location>
        <begin position="23"/>
        <end position="268"/>
    </location>
</feature>
<dbReference type="EMBL" id="WHJG01000007">
    <property type="protein sequence ID" value="NHZ79562.1"/>
    <property type="molecule type" value="Genomic_DNA"/>
</dbReference>
<evidence type="ECO:0000256" key="2">
    <source>
        <dbReference type="SAM" id="MobiDB-lite"/>
    </source>
</evidence>
<keyword evidence="3" id="KW-0732">Signal</keyword>
<feature type="compositionally biased region" description="Basic and acidic residues" evidence="2">
    <location>
        <begin position="41"/>
        <end position="52"/>
    </location>
</feature>
<gene>
    <name evidence="4" type="ORF">F2P44_09760</name>
</gene>
<feature type="region of interest" description="Disordered" evidence="2">
    <location>
        <begin position="30"/>
        <end position="54"/>
    </location>
</feature>
<dbReference type="Pfam" id="PF12796">
    <property type="entry name" value="Ank_2"/>
    <property type="match status" value="1"/>
</dbReference>
<proteinExistence type="predicted"/>